<feature type="compositionally biased region" description="Basic and acidic residues" evidence="2">
    <location>
        <begin position="270"/>
        <end position="282"/>
    </location>
</feature>
<evidence type="ECO:0000256" key="2">
    <source>
        <dbReference type="SAM" id="MobiDB-lite"/>
    </source>
</evidence>
<name>A0ABY8CDI4_9ARCH</name>
<reference evidence="3 4" key="1">
    <citation type="submission" date="2022-09" db="EMBL/GenBank/DDBJ databases">
        <title>Xylan utilization by haloarchaea-nanohaloarchaea associations.</title>
        <authorList>
            <person name="Yakimov M."/>
        </authorList>
    </citation>
    <scope>NUCLEOTIDE SEQUENCE [LARGE SCALE GENOMIC DNA]</scope>
    <source>
        <strain evidence="3 4">SVXNc</strain>
    </source>
</reference>
<dbReference type="Proteomes" id="UP001218034">
    <property type="component" value="Chromosome"/>
</dbReference>
<organism evidence="3 4">
    <name type="scientific">Candidatus Nanohalococcus occultus</name>
    <dbReference type="NCBI Taxonomy" id="2978047"/>
    <lineage>
        <taxon>Archaea</taxon>
        <taxon>Candidatus Nanohalarchaeota</taxon>
        <taxon>Candidatus Nanohalarchaeota incertae sedis</taxon>
        <taxon>Candidatus Nanohalococcus</taxon>
    </lineage>
</organism>
<dbReference type="GeneID" id="90589686"/>
<evidence type="ECO:0000313" key="4">
    <source>
        <dbReference type="Proteomes" id="UP001218034"/>
    </source>
</evidence>
<keyword evidence="4" id="KW-1185">Reference proteome</keyword>
<dbReference type="RefSeq" id="WP_347722150.1">
    <property type="nucleotide sequence ID" value="NZ_CP104395.1"/>
</dbReference>
<dbReference type="EMBL" id="CP104395">
    <property type="protein sequence ID" value="WEL19279.1"/>
    <property type="molecule type" value="Genomic_DNA"/>
</dbReference>
<gene>
    <name evidence="3" type="ORF">SVXNc_0251</name>
</gene>
<proteinExistence type="predicted"/>
<evidence type="ECO:0000256" key="1">
    <source>
        <dbReference type="SAM" id="Coils"/>
    </source>
</evidence>
<keyword evidence="1" id="KW-0175">Coiled coil</keyword>
<accession>A0ABY8CDI4</accession>
<feature type="region of interest" description="Disordered" evidence="2">
    <location>
        <begin position="257"/>
        <end position="288"/>
    </location>
</feature>
<protein>
    <submittedName>
        <fullName evidence="3">Uncharacterized protein</fullName>
    </submittedName>
</protein>
<feature type="compositionally biased region" description="Basic and acidic residues" evidence="2">
    <location>
        <begin position="132"/>
        <end position="174"/>
    </location>
</feature>
<feature type="region of interest" description="Disordered" evidence="2">
    <location>
        <begin position="132"/>
        <end position="177"/>
    </location>
</feature>
<feature type="coiled-coil region" evidence="1">
    <location>
        <begin position="33"/>
        <end position="120"/>
    </location>
</feature>
<evidence type="ECO:0000313" key="3">
    <source>
        <dbReference type="EMBL" id="WEL19279.1"/>
    </source>
</evidence>
<sequence>MRGQEFRKEEKLRDLIDVDDAFESSRSDRKDTLKTLEDRRRGFEQEAMEKTQRAVLKELVPQIIEAVEARNRELVENLQASIEDAKSEIETEIRHRDERIDGIESEVDSMKDERKRELEDIHDRISSVQKRIERDTDKIDDKVESEVQERMESLHSKMEKNANRIEEVSRKSDVESLEELEEQLDEFEKRFEDKTGEIEQVKERLENDELVASDADIMDLEEKVKEHQRQVQKLEDRIDELSEIEVDQKLKEEIVNEIKDESSVKTSRKPSKDSGDVRKPGDITEETVGDEVKVKGRLQFKKEAGGRRFYKISGKKGSVVVAAERKIPEGPRTLEGKVKNVKGNVCLVVD</sequence>